<dbReference type="InParanoid" id="G4TQY0"/>
<dbReference type="HOGENOM" id="CLU_2400501_0_0_1"/>
<reference evidence="2 3" key="1">
    <citation type="journal article" date="2011" name="PLoS Pathog.">
        <title>Endophytic Life Strategies Decoded by Genome and Transcriptome Analyses of the Mutualistic Root Symbiont Piriformospora indica.</title>
        <authorList>
            <person name="Zuccaro A."/>
            <person name="Lahrmann U."/>
            <person name="Guldener U."/>
            <person name="Langen G."/>
            <person name="Pfiffi S."/>
            <person name="Biedenkopf D."/>
            <person name="Wong P."/>
            <person name="Samans B."/>
            <person name="Grimm C."/>
            <person name="Basiewicz M."/>
            <person name="Murat C."/>
            <person name="Martin F."/>
            <person name="Kogel K.H."/>
        </authorList>
    </citation>
    <scope>NUCLEOTIDE SEQUENCE [LARGE SCALE GENOMIC DNA]</scope>
    <source>
        <strain evidence="2 3">DSM 11827</strain>
    </source>
</reference>
<dbReference type="Proteomes" id="UP000007148">
    <property type="component" value="Unassembled WGS sequence"/>
</dbReference>
<accession>G4TQY0</accession>
<sequence length="93" mass="10310">MNTRIAGSKQLGIKLCTFLFAFFLLGNYNLHPSDSHKAHKDPNRCSLQESARTCHTTTSGPSAAGSSAERYGPYAHLPRPKPCVWARSFMKNK</sequence>
<comment type="caution">
    <text evidence="2">The sequence shown here is derived from an EMBL/GenBank/DDBJ whole genome shotgun (WGS) entry which is preliminary data.</text>
</comment>
<organism evidence="2 3">
    <name type="scientific">Serendipita indica (strain DSM 11827)</name>
    <name type="common">Root endophyte fungus</name>
    <name type="synonym">Piriformospora indica</name>
    <dbReference type="NCBI Taxonomy" id="1109443"/>
    <lineage>
        <taxon>Eukaryota</taxon>
        <taxon>Fungi</taxon>
        <taxon>Dikarya</taxon>
        <taxon>Basidiomycota</taxon>
        <taxon>Agaricomycotina</taxon>
        <taxon>Agaricomycetes</taxon>
        <taxon>Sebacinales</taxon>
        <taxon>Serendipitaceae</taxon>
        <taxon>Serendipita</taxon>
    </lineage>
</organism>
<evidence type="ECO:0000313" key="3">
    <source>
        <dbReference type="Proteomes" id="UP000007148"/>
    </source>
</evidence>
<feature type="region of interest" description="Disordered" evidence="1">
    <location>
        <begin position="49"/>
        <end position="73"/>
    </location>
</feature>
<evidence type="ECO:0000256" key="1">
    <source>
        <dbReference type="SAM" id="MobiDB-lite"/>
    </source>
</evidence>
<evidence type="ECO:0000313" key="2">
    <source>
        <dbReference type="EMBL" id="CCA73723.1"/>
    </source>
</evidence>
<gene>
    <name evidence="2" type="ORF">PIIN_07678</name>
</gene>
<proteinExistence type="predicted"/>
<name>G4TQY0_SERID</name>
<feature type="compositionally biased region" description="Low complexity" evidence="1">
    <location>
        <begin position="56"/>
        <end position="68"/>
    </location>
</feature>
<keyword evidence="3" id="KW-1185">Reference proteome</keyword>
<protein>
    <submittedName>
        <fullName evidence="2">Uncharacterized protein</fullName>
    </submittedName>
</protein>
<dbReference type="AlphaFoldDB" id="G4TQY0"/>
<dbReference type="EMBL" id="CAFZ01000248">
    <property type="protein sequence ID" value="CCA73723.1"/>
    <property type="molecule type" value="Genomic_DNA"/>
</dbReference>